<protein>
    <recommendedName>
        <fullName evidence="12">Innexin</fullName>
    </recommendedName>
</protein>
<feature type="transmembrane region" description="Helical" evidence="12">
    <location>
        <begin position="151"/>
        <end position="169"/>
    </location>
</feature>
<evidence type="ECO:0000256" key="12">
    <source>
        <dbReference type="RuleBase" id="RU010713"/>
    </source>
</evidence>
<gene>
    <name evidence="12" type="primary">inx</name>
    <name evidence="14" type="ORF">GCK72_024684</name>
</gene>
<dbReference type="GO" id="GO:0034220">
    <property type="term" value="P:monoatomic ion transmembrane transport"/>
    <property type="evidence" value="ECO:0007669"/>
    <property type="project" value="UniProtKB-KW"/>
</dbReference>
<keyword evidence="8 12" id="KW-1133">Transmembrane helix</keyword>
<proteinExistence type="inferred from homology"/>
<evidence type="ECO:0000256" key="5">
    <source>
        <dbReference type="ARBA" id="ARBA00022692"/>
    </source>
</evidence>
<dbReference type="PANTHER" id="PTHR11893:SF7">
    <property type="entry name" value="INNEXIN"/>
    <property type="match status" value="1"/>
</dbReference>
<dbReference type="Pfam" id="PF00876">
    <property type="entry name" value="Innexin"/>
    <property type="match status" value="1"/>
</dbReference>
<name>A0A6A5FZY7_CAERE</name>
<dbReference type="AlphaFoldDB" id="A0A6A5FZY7"/>
<evidence type="ECO:0000256" key="8">
    <source>
        <dbReference type="ARBA" id="ARBA00022989"/>
    </source>
</evidence>
<dbReference type="Proteomes" id="UP000483820">
    <property type="component" value="Chromosome X"/>
</dbReference>
<dbReference type="GO" id="GO:0005886">
    <property type="term" value="C:plasma membrane"/>
    <property type="evidence" value="ECO:0007669"/>
    <property type="project" value="UniProtKB-SubCell"/>
</dbReference>
<sequence>MKDGDRVKCDATSHIKEDCQSDVSACSVGASTSGESWSPNHNLQSSPNDWITILFRFTLSPPRDSHFLWDSSLENLQYHDVHTNLKKCERLNHVARYPVHPSSAAPHDTKFSKTYLNKDRKFLSAGMLLYYLAAIFKGLHPRVDDDFVDKLNYHYTSAIIFAFAIIVSAKQYVGYPIQCWVPAQFTDAWEQYTENYCWVENTYYLPLTSAFPLEYGDRRARQISYYQWVPFVLALEALCFYIPCIMWRGLLHWHSGINVQSLTQMACDARMMDADARAATVQTIAGHMEDALEIQREVTDVSGMCVQKRWANYVTLLYVFIKMLYLGNVVLQVFMLNSFLGTDNLFYGFHILRDLLNGREWEVSGNFPRVTMCDFEVRVLGNVHHHTVQCVLMINMFNEKIFLFLWFWYFMVAFVSAVSMFHWIIISFLPGQHMKFIRKYLRATDLATDRQSVKKFVHKFLGYDGVFCMRMISAHAGDILATELIVALWHNFNDRVRKSPIEMFEGGVTQSPSKIDANFKTWLLGQSRGKPPFDGSNPTRGKKRRKSDGYFTFV</sequence>
<keyword evidence="4" id="KW-1003">Cell membrane</keyword>
<evidence type="ECO:0000256" key="11">
    <source>
        <dbReference type="ARBA" id="ARBA00023303"/>
    </source>
</evidence>
<keyword evidence="6" id="KW-0303">Gap junction</keyword>
<evidence type="ECO:0000313" key="14">
    <source>
        <dbReference type="EMBL" id="KAF1748217.1"/>
    </source>
</evidence>
<comment type="subcellular location">
    <subcellularLocation>
        <location evidence="1">Cell junction</location>
        <location evidence="1">Gap junction</location>
    </subcellularLocation>
    <subcellularLocation>
        <location evidence="2 12">Cell membrane</location>
        <topology evidence="2 12">Multi-pass membrane protein</topology>
    </subcellularLocation>
</comment>
<evidence type="ECO:0000256" key="4">
    <source>
        <dbReference type="ARBA" id="ARBA00022475"/>
    </source>
</evidence>
<keyword evidence="10 12" id="KW-0472">Membrane</keyword>
<accession>A0A6A5FZY7</accession>
<keyword evidence="7" id="KW-0965">Cell junction</keyword>
<comment type="caution">
    <text evidence="14">The sequence shown here is derived from an EMBL/GenBank/DDBJ whole genome shotgun (WGS) entry which is preliminary data.</text>
</comment>
<evidence type="ECO:0000256" key="3">
    <source>
        <dbReference type="ARBA" id="ARBA00022448"/>
    </source>
</evidence>
<evidence type="ECO:0000256" key="9">
    <source>
        <dbReference type="ARBA" id="ARBA00023065"/>
    </source>
</evidence>
<dbReference type="GO" id="GO:0005921">
    <property type="term" value="C:gap junction"/>
    <property type="evidence" value="ECO:0007669"/>
    <property type="project" value="UniProtKB-SubCell"/>
</dbReference>
<dbReference type="GO" id="GO:0005243">
    <property type="term" value="F:gap junction channel activity"/>
    <property type="evidence" value="ECO:0007669"/>
    <property type="project" value="TreeGrafter"/>
</dbReference>
<feature type="region of interest" description="Disordered" evidence="13">
    <location>
        <begin position="526"/>
        <end position="554"/>
    </location>
</feature>
<evidence type="ECO:0000256" key="2">
    <source>
        <dbReference type="ARBA" id="ARBA00004651"/>
    </source>
</evidence>
<feature type="transmembrane region" description="Helical" evidence="12">
    <location>
        <begin position="406"/>
        <end position="429"/>
    </location>
</feature>
<dbReference type="PRINTS" id="PR01262">
    <property type="entry name" value="INNEXIN"/>
</dbReference>
<comment type="similarity">
    <text evidence="12">Belongs to the pannexin family.</text>
</comment>
<dbReference type="PROSITE" id="PS51013">
    <property type="entry name" value="PANNEXIN"/>
    <property type="match status" value="1"/>
</dbReference>
<keyword evidence="5 12" id="KW-0812">Transmembrane</keyword>
<evidence type="ECO:0000256" key="6">
    <source>
        <dbReference type="ARBA" id="ARBA00022868"/>
    </source>
</evidence>
<keyword evidence="11 12" id="KW-0407">Ion channel</keyword>
<feature type="transmembrane region" description="Helical" evidence="12">
    <location>
        <begin position="122"/>
        <end position="139"/>
    </location>
</feature>
<comment type="function">
    <text evidence="12">Structural component of the gap junctions.</text>
</comment>
<dbReference type="EMBL" id="WUAV01000006">
    <property type="protein sequence ID" value="KAF1748217.1"/>
    <property type="molecule type" value="Genomic_DNA"/>
</dbReference>
<feature type="transmembrane region" description="Helical" evidence="12">
    <location>
        <begin position="313"/>
        <end position="335"/>
    </location>
</feature>
<dbReference type="InterPro" id="IPR000990">
    <property type="entry name" value="Innexin"/>
</dbReference>
<organism evidence="14 15">
    <name type="scientific">Caenorhabditis remanei</name>
    <name type="common">Caenorhabditis vulgaris</name>
    <dbReference type="NCBI Taxonomy" id="31234"/>
    <lineage>
        <taxon>Eukaryota</taxon>
        <taxon>Metazoa</taxon>
        <taxon>Ecdysozoa</taxon>
        <taxon>Nematoda</taxon>
        <taxon>Chromadorea</taxon>
        <taxon>Rhabditida</taxon>
        <taxon>Rhabditina</taxon>
        <taxon>Rhabditomorpha</taxon>
        <taxon>Rhabditoidea</taxon>
        <taxon>Rhabditidae</taxon>
        <taxon>Peloderinae</taxon>
        <taxon>Caenorhabditis</taxon>
    </lineage>
</organism>
<evidence type="ECO:0000256" key="1">
    <source>
        <dbReference type="ARBA" id="ARBA00004610"/>
    </source>
</evidence>
<keyword evidence="9 12" id="KW-0406">Ion transport</keyword>
<keyword evidence="3 12" id="KW-0813">Transport</keyword>
<reference evidence="14 15" key="1">
    <citation type="submission" date="2019-12" db="EMBL/GenBank/DDBJ databases">
        <title>Chromosome-level assembly of the Caenorhabditis remanei genome.</title>
        <authorList>
            <person name="Teterina A.A."/>
            <person name="Willis J.H."/>
            <person name="Phillips P.C."/>
        </authorList>
    </citation>
    <scope>NUCLEOTIDE SEQUENCE [LARGE SCALE GENOMIC DNA]</scope>
    <source>
        <strain evidence="14 15">PX506</strain>
        <tissue evidence="14">Whole organism</tissue>
    </source>
</reference>
<evidence type="ECO:0000313" key="15">
    <source>
        <dbReference type="Proteomes" id="UP000483820"/>
    </source>
</evidence>
<evidence type="ECO:0000256" key="10">
    <source>
        <dbReference type="ARBA" id="ARBA00023136"/>
    </source>
</evidence>
<dbReference type="PANTHER" id="PTHR11893">
    <property type="entry name" value="INNEXIN"/>
    <property type="match status" value="1"/>
</dbReference>
<evidence type="ECO:0000256" key="13">
    <source>
        <dbReference type="SAM" id="MobiDB-lite"/>
    </source>
</evidence>
<evidence type="ECO:0000256" key="7">
    <source>
        <dbReference type="ARBA" id="ARBA00022949"/>
    </source>
</evidence>